<dbReference type="AlphaFoldDB" id="A0AAD9R475"/>
<feature type="compositionally biased region" description="Basic and acidic residues" evidence="1">
    <location>
        <begin position="1095"/>
        <end position="1110"/>
    </location>
</feature>
<feature type="compositionally biased region" description="Basic and acidic residues" evidence="1">
    <location>
        <begin position="1"/>
        <end position="23"/>
    </location>
</feature>
<proteinExistence type="predicted"/>
<evidence type="ECO:0000313" key="2">
    <source>
        <dbReference type="EMBL" id="KAK2572757.1"/>
    </source>
</evidence>
<reference evidence="2" key="2">
    <citation type="journal article" date="2023" name="Science">
        <title>Genomic signatures of disease resistance in endangered staghorn corals.</title>
        <authorList>
            <person name="Vollmer S.V."/>
            <person name="Selwyn J.D."/>
            <person name="Despard B.A."/>
            <person name="Roesel C.L."/>
        </authorList>
    </citation>
    <scope>NUCLEOTIDE SEQUENCE</scope>
    <source>
        <strain evidence="2">K2</strain>
    </source>
</reference>
<comment type="caution">
    <text evidence="2">The sequence shown here is derived from an EMBL/GenBank/DDBJ whole genome shotgun (WGS) entry which is preliminary data.</text>
</comment>
<feature type="region of interest" description="Disordered" evidence="1">
    <location>
        <begin position="311"/>
        <end position="332"/>
    </location>
</feature>
<name>A0AAD9R475_ACRCE</name>
<feature type="region of interest" description="Disordered" evidence="1">
    <location>
        <begin position="247"/>
        <end position="279"/>
    </location>
</feature>
<gene>
    <name evidence="2" type="ORF">P5673_001738</name>
</gene>
<feature type="compositionally biased region" description="Acidic residues" evidence="1">
    <location>
        <begin position="321"/>
        <end position="332"/>
    </location>
</feature>
<feature type="region of interest" description="Disordered" evidence="1">
    <location>
        <begin position="997"/>
        <end position="1123"/>
    </location>
</feature>
<feature type="compositionally biased region" description="Basic and acidic residues" evidence="1">
    <location>
        <begin position="266"/>
        <end position="277"/>
    </location>
</feature>
<keyword evidence="3" id="KW-1185">Reference proteome</keyword>
<accession>A0AAD9R475</accession>
<feature type="compositionally biased region" description="Basic and acidic residues" evidence="1">
    <location>
        <begin position="1027"/>
        <end position="1060"/>
    </location>
</feature>
<dbReference type="EMBL" id="JARQWQ010000003">
    <property type="protein sequence ID" value="KAK2572757.1"/>
    <property type="molecule type" value="Genomic_DNA"/>
</dbReference>
<organism evidence="2 3">
    <name type="scientific">Acropora cervicornis</name>
    <name type="common">Staghorn coral</name>
    <dbReference type="NCBI Taxonomy" id="6130"/>
    <lineage>
        <taxon>Eukaryota</taxon>
        <taxon>Metazoa</taxon>
        <taxon>Cnidaria</taxon>
        <taxon>Anthozoa</taxon>
        <taxon>Hexacorallia</taxon>
        <taxon>Scleractinia</taxon>
        <taxon>Astrocoeniina</taxon>
        <taxon>Acroporidae</taxon>
        <taxon>Acropora</taxon>
    </lineage>
</organism>
<reference evidence="2" key="1">
    <citation type="journal article" date="2023" name="G3 (Bethesda)">
        <title>Whole genome assembly and annotation of the endangered Caribbean coral Acropora cervicornis.</title>
        <authorList>
            <person name="Selwyn J.D."/>
            <person name="Vollmer S.V."/>
        </authorList>
    </citation>
    <scope>NUCLEOTIDE SEQUENCE</scope>
    <source>
        <strain evidence="2">K2</strain>
    </source>
</reference>
<evidence type="ECO:0000313" key="3">
    <source>
        <dbReference type="Proteomes" id="UP001249851"/>
    </source>
</evidence>
<sequence length="1123" mass="124049">MAGEQQAKKVSWEENVSKEESGKQDQSILSLRGLMYRIRTALFTVPNYPVQSGSELPPSLFITGRATNLPSGSDAPLEQLARKELDKNFTMENSGSMNENGEETGEKDETTQLFLNIGQKVTTKETSFLYVNDSPTSPRRDDLDDQNCINIEGDHLVEPITEPSHVAITKTPETQGSNENESKEDGNTTVQDLLLRIGSIIGATMPKENGKLEVNNKEDAVDESEPIVVQRRTQEVSIQPEVAVDDGEKEERDFGDTNANLLSTTDAERTPAADYHDSGILISKESTEDESKEGGNATVGSFLLKIETAIDDSSSKQNGEESIDGDQTELIEEDAPVVVEKRPASLHVEMIVEQRFENDQGKDGNETNERILETELEVVEKRANVFDSDILVEADSPREDGNPTIESLLVNVESAIGHHQNAQQVEEGNETEAINELAPYVIEKTPAPLHLKPLIYEGEESKGKDEGKTDGNVEEPNSVNEIKEAGRILEDEFVVIEKKPCVLESEVLVEKKNPEDETNTDESMESLLVNIQSVIDCPSEERTEEKMLDIKGDALEEDTPVVVEKTPIAFHVGIVNQDDSDEKNGETSEVKEPVSETELIVVEKESVPFESEILAEKESNDDSKEDESVTVETLLFDIDSVIDHPSSVAESASEIEHEALEDAPIVIEKKPTSLQIEQVHDQVDEVSQNEAEDEVNEGKELVSETEVIVVEKETVALESEILVDNEKSGESKGYENVTIETLLVNIDSVIDHPPSVAESGTRNEDEVLEDLPVVIEKKPTSLQIEQVRDRVEDASQNETDRNQMHSGDVEEVKDFRGPMSDAEIMVIEKKTAVIESELLIEQEEDQNDSATLESLLVNIESVIDATAPEQTEKKKDFVEDNVQETVPLAVNNRAIEIHHELLVVHSDERFELKPEDTEAEPVPPKSEVLAAQKEISTIIVTTKRHTEITQTPKSVVTVIPAEESLKSASYSNLVSGDDKKDKTELLLQVPVRRLSAPEVLPEKESDGSAPLASSDSGLLDPLLESSPRAHDKLGKKIDQEAEIVSTDREPYRDVSEEQKLIGDTSEDVEGTSQKKDSAQTPPNAEDEQELLDIVNEEKSGEDKLTKKEGRGISSPQCKCCSLM</sequence>
<evidence type="ECO:0000256" key="1">
    <source>
        <dbReference type="SAM" id="MobiDB-lite"/>
    </source>
</evidence>
<feature type="region of interest" description="Disordered" evidence="1">
    <location>
        <begin position="788"/>
        <end position="807"/>
    </location>
</feature>
<feature type="region of interest" description="Disordered" evidence="1">
    <location>
        <begin position="1"/>
        <end position="26"/>
    </location>
</feature>
<protein>
    <submittedName>
        <fullName evidence="2">Uncharacterized protein</fullName>
    </submittedName>
</protein>
<dbReference type="Proteomes" id="UP001249851">
    <property type="component" value="Unassembled WGS sequence"/>
</dbReference>